<evidence type="ECO:0000313" key="4">
    <source>
        <dbReference type="Proteomes" id="UP000823775"/>
    </source>
</evidence>
<dbReference type="InterPro" id="IPR016024">
    <property type="entry name" value="ARM-type_fold"/>
</dbReference>
<evidence type="ECO:0000259" key="2">
    <source>
        <dbReference type="Pfam" id="PF12612"/>
    </source>
</evidence>
<feature type="compositionally biased region" description="Polar residues" evidence="1">
    <location>
        <begin position="415"/>
        <end position="429"/>
    </location>
</feature>
<name>A0ABS8SXU9_DATST</name>
<dbReference type="Pfam" id="PF12612">
    <property type="entry name" value="TFCD_C"/>
    <property type="match status" value="1"/>
</dbReference>
<evidence type="ECO:0000256" key="1">
    <source>
        <dbReference type="SAM" id="MobiDB-lite"/>
    </source>
</evidence>
<dbReference type="SUPFAM" id="SSF48371">
    <property type="entry name" value="ARM repeat"/>
    <property type="match status" value="1"/>
</dbReference>
<gene>
    <name evidence="3" type="ORF">HAX54_050847</name>
</gene>
<dbReference type="InterPro" id="IPR022577">
    <property type="entry name" value="TBCD_C"/>
</dbReference>
<keyword evidence="4" id="KW-1185">Reference proteome</keyword>
<dbReference type="PANTHER" id="PTHR12658">
    <property type="entry name" value="BETA-TUBULIN COFACTOR D"/>
    <property type="match status" value="1"/>
</dbReference>
<reference evidence="3 4" key="1">
    <citation type="journal article" date="2021" name="BMC Genomics">
        <title>Datura genome reveals duplications of psychoactive alkaloid biosynthetic genes and high mutation rate following tissue culture.</title>
        <authorList>
            <person name="Rajewski A."/>
            <person name="Carter-House D."/>
            <person name="Stajich J."/>
            <person name="Litt A."/>
        </authorList>
    </citation>
    <scope>NUCLEOTIDE SEQUENCE [LARGE SCALE GENOMIC DNA]</scope>
    <source>
        <strain evidence="3">AR-01</strain>
    </source>
</reference>
<dbReference type="Proteomes" id="UP000823775">
    <property type="component" value="Unassembled WGS sequence"/>
</dbReference>
<evidence type="ECO:0000313" key="3">
    <source>
        <dbReference type="EMBL" id="MCD7463548.1"/>
    </source>
</evidence>
<proteinExistence type="predicted"/>
<comment type="caution">
    <text evidence="3">The sequence shown here is derived from an EMBL/GenBank/DDBJ whole genome shotgun (WGS) entry which is preliminary data.</text>
</comment>
<dbReference type="InterPro" id="IPR033162">
    <property type="entry name" value="TBCD"/>
</dbReference>
<organism evidence="3 4">
    <name type="scientific">Datura stramonium</name>
    <name type="common">Jimsonweed</name>
    <name type="synonym">Common thornapple</name>
    <dbReference type="NCBI Taxonomy" id="4076"/>
    <lineage>
        <taxon>Eukaryota</taxon>
        <taxon>Viridiplantae</taxon>
        <taxon>Streptophyta</taxon>
        <taxon>Embryophyta</taxon>
        <taxon>Tracheophyta</taxon>
        <taxon>Spermatophyta</taxon>
        <taxon>Magnoliopsida</taxon>
        <taxon>eudicotyledons</taxon>
        <taxon>Gunneridae</taxon>
        <taxon>Pentapetalae</taxon>
        <taxon>asterids</taxon>
        <taxon>lamiids</taxon>
        <taxon>Solanales</taxon>
        <taxon>Solanaceae</taxon>
        <taxon>Solanoideae</taxon>
        <taxon>Datureae</taxon>
        <taxon>Datura</taxon>
    </lineage>
</organism>
<feature type="domain" description="Tubulin-folding cofactor D C-terminal" evidence="2">
    <location>
        <begin position="217"/>
        <end position="267"/>
    </location>
</feature>
<accession>A0ABS8SXU9</accession>
<dbReference type="PANTHER" id="PTHR12658:SF0">
    <property type="entry name" value="TUBULIN-SPECIFIC CHAPERONE D"/>
    <property type="match status" value="1"/>
</dbReference>
<protein>
    <recommendedName>
        <fullName evidence="2">Tubulin-folding cofactor D C-terminal domain-containing protein</fullName>
    </recommendedName>
</protein>
<feature type="region of interest" description="Disordered" evidence="1">
    <location>
        <begin position="409"/>
        <end position="429"/>
    </location>
</feature>
<dbReference type="EMBL" id="JACEIK010000896">
    <property type="protein sequence ID" value="MCD7463548.1"/>
    <property type="molecule type" value="Genomic_DNA"/>
</dbReference>
<sequence length="429" mass="46913">MFVSAAVAALKSFIPAYIVPLESKGFNAITSRYLEQLTDPNVAARRGSALALGVLPFKFLSEGWKDILPKLCAACEIESKEIASVLTVADGGRKLHIMLNEEQLYAVQDNPEERDVEARVNAVKDLYPVCEILTETRDHSHLLSAEECISLYVFIKNEVMQTLFKALDDYSKDNRGDVGSWVREAAIDGLERCTYIYAKRGLKGLSSRDPEQMELGSVPAFSYPPVVLQLLGISCYSKYVISELVISIGGLQDSLRKPITQCFEFLQSTDENVNGSKTIENLFSKKIFLNMETAAFCAGVLEALNIELKGSKAFNKLYAGIAILGYISSVPEHMYQSGRKAAEQVLSCAPTEWHSCSEDKLDKALEIISKLAGAVMLSKKKSLELCATCNLDGGTFSKANVGTSRRVVEQAPTGDENSSYSSLVGSAGF</sequence>